<dbReference type="Proteomes" id="UP001163835">
    <property type="component" value="Unassembled WGS sequence"/>
</dbReference>
<keyword evidence="2" id="KW-1185">Reference proteome</keyword>
<evidence type="ECO:0000313" key="1">
    <source>
        <dbReference type="EMBL" id="KAJ3812928.1"/>
    </source>
</evidence>
<protein>
    <submittedName>
        <fullName evidence="1">Uncharacterized protein</fullName>
    </submittedName>
</protein>
<dbReference type="EMBL" id="MU795008">
    <property type="protein sequence ID" value="KAJ3812928.1"/>
    <property type="molecule type" value="Genomic_DNA"/>
</dbReference>
<sequence>MFSLRSWYFIIFFVLVRCRCESATLESKDITGLDFYGGEKSPVPAKRNDLTGVTQLLRRATSNSDSTAFAILTGCVAGILILLVLFVFAWTRLKRRRILDVEKGVVSLDSEVLPSIPPSKPSSKLSSRSSSNRSSWAFLQLRFARRKLWASIEKKSPKAYPYPFPDPDGTTGPEREDSLMFHGIPALSKPEAAIIPDQSSVAHSRTSREKNMPCAALPVDGGILSVSASVAYETDGDEMVTHSNRREVRFAPVAVQIPTVSPGGNGCAVVAQTIIANKQKPRQGHSSTDSLSRSPTRSRKGSLLSGPPLTVQRHAPTSPTEENSVDIASYYASAQTLGQTLEEELSRMLSEQTIVERGEETQRNQ</sequence>
<gene>
    <name evidence="1" type="ORF">F5876DRAFT_74387</name>
</gene>
<accession>A0ACC1U7Z5</accession>
<proteinExistence type="predicted"/>
<organism evidence="1 2">
    <name type="scientific">Lentinula aff. lateritia</name>
    <dbReference type="NCBI Taxonomy" id="2804960"/>
    <lineage>
        <taxon>Eukaryota</taxon>
        <taxon>Fungi</taxon>
        <taxon>Dikarya</taxon>
        <taxon>Basidiomycota</taxon>
        <taxon>Agaricomycotina</taxon>
        <taxon>Agaricomycetes</taxon>
        <taxon>Agaricomycetidae</taxon>
        <taxon>Agaricales</taxon>
        <taxon>Marasmiineae</taxon>
        <taxon>Omphalotaceae</taxon>
        <taxon>Lentinula</taxon>
    </lineage>
</organism>
<comment type="caution">
    <text evidence="1">The sequence shown here is derived from an EMBL/GenBank/DDBJ whole genome shotgun (WGS) entry which is preliminary data.</text>
</comment>
<name>A0ACC1U7Z5_9AGAR</name>
<reference evidence="1" key="1">
    <citation type="submission" date="2022-09" db="EMBL/GenBank/DDBJ databases">
        <title>A Global Phylogenomic Analysis of the Shiitake Genus Lentinula.</title>
        <authorList>
            <consortium name="DOE Joint Genome Institute"/>
            <person name="Sierra-Patev S."/>
            <person name="Min B."/>
            <person name="Naranjo-Ortiz M."/>
            <person name="Looney B."/>
            <person name="Konkel Z."/>
            <person name="Slot J.C."/>
            <person name="Sakamoto Y."/>
            <person name="Steenwyk J.L."/>
            <person name="Rokas A."/>
            <person name="Carro J."/>
            <person name="Camarero S."/>
            <person name="Ferreira P."/>
            <person name="Molpeceres G."/>
            <person name="Ruiz-Duenas F.J."/>
            <person name="Serrano A."/>
            <person name="Henrissat B."/>
            <person name="Drula E."/>
            <person name="Hughes K.W."/>
            <person name="Mata J.L."/>
            <person name="Ishikawa N.K."/>
            <person name="Vargas-Isla R."/>
            <person name="Ushijima S."/>
            <person name="Smith C.A."/>
            <person name="Ahrendt S."/>
            <person name="Andreopoulos W."/>
            <person name="He G."/>
            <person name="Labutti K."/>
            <person name="Lipzen A."/>
            <person name="Ng V."/>
            <person name="Riley R."/>
            <person name="Sandor L."/>
            <person name="Barry K."/>
            <person name="Martinez A.T."/>
            <person name="Xiao Y."/>
            <person name="Gibbons J.G."/>
            <person name="Terashima K."/>
            <person name="Grigoriev I.V."/>
            <person name="Hibbett D.S."/>
        </authorList>
    </citation>
    <scope>NUCLEOTIDE SEQUENCE</scope>
    <source>
        <strain evidence="1">TMI1499</strain>
    </source>
</reference>
<evidence type="ECO:0000313" key="2">
    <source>
        <dbReference type="Proteomes" id="UP001163835"/>
    </source>
</evidence>